<keyword evidence="3" id="KW-1185">Reference proteome</keyword>
<sequence length="120" mass="13386">MQIIFYCYLPLSIYVCMVVLIVLVFLLYAFALSTSVHMFVCMTTYGTHYFITLAYWCFALAVGLCSYIVVAAAAAAALVRGFARLLAQEVRTLGLRCCVALRCVVCFLLPLCLHLYAEIC</sequence>
<evidence type="ECO:0000256" key="1">
    <source>
        <dbReference type="SAM" id="Phobius"/>
    </source>
</evidence>
<keyword evidence="1" id="KW-0472">Membrane</keyword>
<proteinExistence type="predicted"/>
<dbReference type="EMBL" id="CAJHJT010000001">
    <property type="protein sequence ID" value="CAD6996426.1"/>
    <property type="molecule type" value="Genomic_DNA"/>
</dbReference>
<evidence type="ECO:0000313" key="3">
    <source>
        <dbReference type="Proteomes" id="UP000606786"/>
    </source>
</evidence>
<keyword evidence="1" id="KW-0812">Transmembrane</keyword>
<accession>A0A811UEH3</accession>
<feature type="transmembrane region" description="Helical" evidence="1">
    <location>
        <begin position="99"/>
        <end position="117"/>
    </location>
</feature>
<gene>
    <name evidence="2" type="ORF">CCAP1982_LOCUS5099</name>
</gene>
<keyword evidence="1" id="KW-1133">Transmembrane helix</keyword>
<feature type="transmembrane region" description="Helical" evidence="1">
    <location>
        <begin position="12"/>
        <end position="33"/>
    </location>
</feature>
<organism evidence="2 3">
    <name type="scientific">Ceratitis capitata</name>
    <name type="common">Mediterranean fruit fly</name>
    <name type="synonym">Tephritis capitata</name>
    <dbReference type="NCBI Taxonomy" id="7213"/>
    <lineage>
        <taxon>Eukaryota</taxon>
        <taxon>Metazoa</taxon>
        <taxon>Ecdysozoa</taxon>
        <taxon>Arthropoda</taxon>
        <taxon>Hexapoda</taxon>
        <taxon>Insecta</taxon>
        <taxon>Pterygota</taxon>
        <taxon>Neoptera</taxon>
        <taxon>Endopterygota</taxon>
        <taxon>Diptera</taxon>
        <taxon>Brachycera</taxon>
        <taxon>Muscomorpha</taxon>
        <taxon>Tephritoidea</taxon>
        <taxon>Tephritidae</taxon>
        <taxon>Ceratitis</taxon>
        <taxon>Ceratitis</taxon>
    </lineage>
</organism>
<feature type="transmembrane region" description="Helical" evidence="1">
    <location>
        <begin position="53"/>
        <end position="79"/>
    </location>
</feature>
<name>A0A811UEH3_CERCA</name>
<protein>
    <submittedName>
        <fullName evidence="2">(Mediterranean fruit fly) hypothetical protein</fullName>
    </submittedName>
</protein>
<dbReference type="Proteomes" id="UP000606786">
    <property type="component" value="Unassembled WGS sequence"/>
</dbReference>
<dbReference type="AlphaFoldDB" id="A0A811UEH3"/>
<comment type="caution">
    <text evidence="2">The sequence shown here is derived from an EMBL/GenBank/DDBJ whole genome shotgun (WGS) entry which is preliminary data.</text>
</comment>
<reference evidence="2" key="1">
    <citation type="submission" date="2020-11" db="EMBL/GenBank/DDBJ databases">
        <authorList>
            <person name="Whitehead M."/>
        </authorList>
    </citation>
    <scope>NUCLEOTIDE SEQUENCE</scope>
    <source>
        <strain evidence="2">EGII</strain>
    </source>
</reference>
<evidence type="ECO:0000313" key="2">
    <source>
        <dbReference type="EMBL" id="CAD6996426.1"/>
    </source>
</evidence>